<feature type="region of interest" description="Disordered" evidence="1">
    <location>
        <begin position="24"/>
        <end position="54"/>
    </location>
</feature>
<feature type="compositionally biased region" description="Polar residues" evidence="1">
    <location>
        <begin position="24"/>
        <end position="39"/>
    </location>
</feature>
<keyword evidence="4" id="KW-1185">Reference proteome</keyword>
<evidence type="ECO:0000256" key="1">
    <source>
        <dbReference type="SAM" id="MobiDB-lite"/>
    </source>
</evidence>
<dbReference type="GO" id="GO:0016758">
    <property type="term" value="F:hexosyltransferase activity"/>
    <property type="evidence" value="ECO:0007669"/>
    <property type="project" value="UniProtKB-ARBA"/>
</dbReference>
<protein>
    <recommendedName>
        <fullName evidence="2">Glycosyltransferase 2-like domain-containing protein</fullName>
    </recommendedName>
</protein>
<dbReference type="Gene3D" id="3.90.550.10">
    <property type="entry name" value="Spore Coat Polysaccharide Biosynthesis Protein SpsA, Chain A"/>
    <property type="match status" value="1"/>
</dbReference>
<dbReference type="Proteomes" id="UP001516023">
    <property type="component" value="Unassembled WGS sequence"/>
</dbReference>
<dbReference type="EMBL" id="JABMIG020000020">
    <property type="protein sequence ID" value="KAL3802403.1"/>
    <property type="molecule type" value="Genomic_DNA"/>
</dbReference>
<dbReference type="PANTHER" id="PTHR22916">
    <property type="entry name" value="GLYCOSYLTRANSFERASE"/>
    <property type="match status" value="1"/>
</dbReference>
<organism evidence="3 4">
    <name type="scientific">Cyclotella cryptica</name>
    <dbReference type="NCBI Taxonomy" id="29204"/>
    <lineage>
        <taxon>Eukaryota</taxon>
        <taxon>Sar</taxon>
        <taxon>Stramenopiles</taxon>
        <taxon>Ochrophyta</taxon>
        <taxon>Bacillariophyta</taxon>
        <taxon>Coscinodiscophyceae</taxon>
        <taxon>Thalassiosirophycidae</taxon>
        <taxon>Stephanodiscales</taxon>
        <taxon>Stephanodiscaceae</taxon>
        <taxon>Cyclotella</taxon>
    </lineage>
</organism>
<dbReference type="InterPro" id="IPR001173">
    <property type="entry name" value="Glyco_trans_2-like"/>
</dbReference>
<dbReference type="InterPro" id="IPR029044">
    <property type="entry name" value="Nucleotide-diphossugar_trans"/>
</dbReference>
<dbReference type="Pfam" id="PF00535">
    <property type="entry name" value="Glycos_transf_2"/>
    <property type="match status" value="1"/>
</dbReference>
<reference evidence="3 4" key="1">
    <citation type="journal article" date="2020" name="G3 (Bethesda)">
        <title>Improved Reference Genome for Cyclotella cryptica CCMP332, a Model for Cell Wall Morphogenesis, Salinity Adaptation, and Lipid Production in Diatoms (Bacillariophyta).</title>
        <authorList>
            <person name="Roberts W.R."/>
            <person name="Downey K.M."/>
            <person name="Ruck E.C."/>
            <person name="Traller J.C."/>
            <person name="Alverson A.J."/>
        </authorList>
    </citation>
    <scope>NUCLEOTIDE SEQUENCE [LARGE SCALE GENOMIC DNA]</scope>
    <source>
        <strain evidence="3 4">CCMP332</strain>
    </source>
</reference>
<evidence type="ECO:0000259" key="2">
    <source>
        <dbReference type="Pfam" id="PF00535"/>
    </source>
</evidence>
<dbReference type="AlphaFoldDB" id="A0ABD3QQ22"/>
<evidence type="ECO:0000313" key="3">
    <source>
        <dbReference type="EMBL" id="KAL3802403.1"/>
    </source>
</evidence>
<feature type="compositionally biased region" description="Basic and acidic residues" evidence="1">
    <location>
        <begin position="40"/>
        <end position="54"/>
    </location>
</feature>
<comment type="caution">
    <text evidence="3">The sequence shown here is derived from an EMBL/GenBank/DDBJ whole genome shotgun (WGS) entry which is preliminary data.</text>
</comment>
<evidence type="ECO:0000313" key="4">
    <source>
        <dbReference type="Proteomes" id="UP001516023"/>
    </source>
</evidence>
<dbReference type="SUPFAM" id="SSF53448">
    <property type="entry name" value="Nucleotide-diphospho-sugar transferases"/>
    <property type="match status" value="1"/>
</dbReference>
<name>A0ABD3QQ22_9STRA</name>
<feature type="domain" description="Glycosyltransferase 2-like" evidence="2">
    <location>
        <begin position="575"/>
        <end position="624"/>
    </location>
</feature>
<sequence length="878" mass="97750">MNNLSAADDSGLVDLIASFLGSDIDQQSSSSEPGRQISHSADDSLHAESEIGHDELSNPPVRVVVFSKDRPWQLQQLLRSMKLPPPNGQCQSNRRRVLRVDIYVIVHSSSEAFAKGYESVMHSIESRDNHGTREGWRVHFLCEWTGGHSMQNTNTLNQQSKSFSRILKYVLTRGDHNALDDNDMPGSLPRNTDESHQGVIMFLTDDCFLLEPLETILLCAIDSLTYRGSHASSSGTVFNFISRLHPGISWSQTRGIASPPPRNRFRFYSLSSCDGVYLYSRESASVEWNYPFDLSGGVYHRSDILSLLTAIEGNGGLMHPNVFELRCNQELRSNSSSIKLHLDCSRKPLSAIPTRPFVMILAVNRVQDVFKAPLASSPIAASVIRNGHCIDPSNTYDLLKLLDDEANLDLERYKTTLYTTSHIGDFFLSCQSCHQSPINIMNTVPPDQTVSSETNADHDALSPKLSVLIPVKRGPPESAAHAIISIMLQPFEKADKSFILNANSASHLLPIQIVIVDDRCKDGSINTMVTTAKNLVSLLKISLLVRDFRNNNQIRELDGEATAITVDIVPALRPGVAAALNHGLKYCLSDLVARMDADDIAAPNRLLTQLRFMRANPKFDVVGTSALLFSAQMKEETEKTFSSTLPYCDACHEIGVNSAQKCNVIGTSLLVSDPGFMSWSMLFSCAIPHPSVMFRKNAIEKNSGYDENITCCEDYDLWLRVTRNNCRSITSIPTVGLWHRKHSHSKSAMESANQKKEADMSSYKAMKLLLETSGRENDIVTIESVSTLRNPSRAQSIKDVDSAALLLQNIESAFIELNSQGLTLEEIDLVHLDADFRMAELAEKFLNESIAWKLWSERCPDQQLERLSLLCHSSFRKK</sequence>
<proteinExistence type="predicted"/>
<gene>
    <name evidence="3" type="ORF">HJC23_007228</name>
</gene>
<dbReference type="PANTHER" id="PTHR22916:SF3">
    <property type="entry name" value="UDP-GLCNAC:BETAGAL BETA-1,3-N-ACETYLGLUCOSAMINYLTRANSFERASE-LIKE PROTEIN 1"/>
    <property type="match status" value="1"/>
</dbReference>
<accession>A0ABD3QQ22</accession>